<accession>A0AAP0CZN5</accession>
<reference evidence="3 4" key="1">
    <citation type="submission" date="2024-04" db="EMBL/GenBank/DDBJ databases">
        <title>The reference genome of an endangered Asteraceae, Deinandra increscens subsp. villosa, native to the Central Coast of California.</title>
        <authorList>
            <person name="Guilliams M."/>
            <person name="Hasenstab-Lehman K."/>
            <person name="Meyer R."/>
            <person name="Mcevoy S."/>
        </authorList>
    </citation>
    <scope>NUCLEOTIDE SEQUENCE [LARGE SCALE GENOMIC DNA]</scope>
    <source>
        <tissue evidence="3">Leaf</tissue>
    </source>
</reference>
<dbReference type="InterPro" id="IPR001387">
    <property type="entry name" value="Cro/C1-type_HTH"/>
</dbReference>
<feature type="domain" description="HTH cro/C1-type" evidence="2">
    <location>
        <begin position="8"/>
        <end position="40"/>
    </location>
</feature>
<dbReference type="SUPFAM" id="SSF63825">
    <property type="entry name" value="YWTD domain"/>
    <property type="match status" value="1"/>
</dbReference>
<evidence type="ECO:0000313" key="3">
    <source>
        <dbReference type="EMBL" id="KAK9063182.1"/>
    </source>
</evidence>
<comment type="caution">
    <text evidence="3">The sequence shown here is derived from an EMBL/GenBank/DDBJ whole genome shotgun (WGS) entry which is preliminary data.</text>
</comment>
<dbReference type="GO" id="GO:0016603">
    <property type="term" value="F:glutaminyl-peptide cyclotransferase activity"/>
    <property type="evidence" value="ECO:0007669"/>
    <property type="project" value="InterPro"/>
</dbReference>
<dbReference type="InterPro" id="IPR010982">
    <property type="entry name" value="Lambda_DNA-bd_dom_sf"/>
</dbReference>
<dbReference type="GO" id="GO:0003677">
    <property type="term" value="F:DNA binding"/>
    <property type="evidence" value="ECO:0007669"/>
    <property type="project" value="InterPro"/>
</dbReference>
<dbReference type="CDD" id="cd00093">
    <property type="entry name" value="HTH_XRE"/>
    <property type="match status" value="1"/>
</dbReference>
<dbReference type="PANTHER" id="PTHR31270">
    <property type="entry name" value="GLUTAMINYL-PEPTIDE CYCLOTRANSFERASE"/>
    <property type="match status" value="1"/>
</dbReference>
<dbReference type="EMBL" id="JBCNJP010000018">
    <property type="protein sequence ID" value="KAK9063182.1"/>
    <property type="molecule type" value="Genomic_DNA"/>
</dbReference>
<keyword evidence="1" id="KW-0812">Transmembrane</keyword>
<keyword evidence="4" id="KW-1185">Reference proteome</keyword>
<evidence type="ECO:0000313" key="4">
    <source>
        <dbReference type="Proteomes" id="UP001408789"/>
    </source>
</evidence>
<protein>
    <recommendedName>
        <fullName evidence="2">HTH cro/C1-type domain-containing protein</fullName>
    </recommendedName>
</protein>
<dbReference type="InterPro" id="IPR007788">
    <property type="entry name" value="QCT"/>
</dbReference>
<keyword evidence="1" id="KW-1133">Transmembrane helix</keyword>
<evidence type="ECO:0000259" key="2">
    <source>
        <dbReference type="PROSITE" id="PS50943"/>
    </source>
</evidence>
<keyword evidence="1" id="KW-0472">Membrane</keyword>
<dbReference type="Gene3D" id="1.10.260.40">
    <property type="entry name" value="lambda repressor-like DNA-binding domains"/>
    <property type="match status" value="1"/>
</dbReference>
<dbReference type="PANTHER" id="PTHR31270:SF1">
    <property type="entry name" value="GLUTAMINYL-PEPTIDE CYCLOTRANSFERASE"/>
    <property type="match status" value="1"/>
</dbReference>
<dbReference type="Proteomes" id="UP001408789">
    <property type="component" value="Unassembled WGS sequence"/>
</dbReference>
<proteinExistence type="predicted"/>
<dbReference type="AlphaFoldDB" id="A0AAP0CZN5"/>
<dbReference type="Pfam" id="PF05096">
    <property type="entry name" value="Glu_cyclase_2"/>
    <property type="match status" value="1"/>
</dbReference>
<organism evidence="3 4">
    <name type="scientific">Deinandra increscens subsp. villosa</name>
    <dbReference type="NCBI Taxonomy" id="3103831"/>
    <lineage>
        <taxon>Eukaryota</taxon>
        <taxon>Viridiplantae</taxon>
        <taxon>Streptophyta</taxon>
        <taxon>Embryophyta</taxon>
        <taxon>Tracheophyta</taxon>
        <taxon>Spermatophyta</taxon>
        <taxon>Magnoliopsida</taxon>
        <taxon>eudicotyledons</taxon>
        <taxon>Gunneridae</taxon>
        <taxon>Pentapetalae</taxon>
        <taxon>asterids</taxon>
        <taxon>campanulids</taxon>
        <taxon>Asterales</taxon>
        <taxon>Asteraceae</taxon>
        <taxon>Asteroideae</taxon>
        <taxon>Heliantheae alliance</taxon>
        <taxon>Madieae</taxon>
        <taxon>Madiinae</taxon>
        <taxon>Deinandra</taxon>
    </lineage>
</organism>
<dbReference type="PROSITE" id="PS50943">
    <property type="entry name" value="HTH_CROC1"/>
    <property type="match status" value="1"/>
</dbReference>
<sequence>MLTAIKRPQVVQEYEKGKAVPNQAVLAKMERVLGVKLRGKVHKRSNRTHTQTPAAKFQPFRLRSRVSQFRSSSERFTISTPIIDVFMASGSMRNVIPNRLDAIERFMLLFQSRMFVFITVLSFLAVASFGSGFETSDRVYAIEVVTEFCHDPAAFTQGLLYGGDDTLFESTGLKGRSSVRKVNLRTAEIEALHKLDDTYFGEGLTLLGERLYQLTWLTNTGFIYDRNNLSKVEKFSHHMGDGWGFATDGKVLYGSDGSSSLYQINPQTMEVLQKHVIKYKDREVYNLNELEYINGEVWANIWLSDCIVRISPLDGTVTGWILLHELREGLRRAGYEIDVLNGIAWDADKNRIFVTGKLWPKLYEIKLHRHNGTLRLPIEKMCL</sequence>
<feature type="transmembrane region" description="Helical" evidence="1">
    <location>
        <begin position="114"/>
        <end position="133"/>
    </location>
</feature>
<evidence type="ECO:0000256" key="1">
    <source>
        <dbReference type="SAM" id="Phobius"/>
    </source>
</evidence>
<gene>
    <name evidence="3" type="ORF">SSX86_017052</name>
</gene>
<name>A0AAP0CZN5_9ASTR</name>